<gene>
    <name evidence="1" type="ORF">PXEA_LOCUS10525</name>
</gene>
<keyword evidence="2" id="KW-1185">Reference proteome</keyword>
<evidence type="ECO:0000313" key="2">
    <source>
        <dbReference type="Proteomes" id="UP000784294"/>
    </source>
</evidence>
<dbReference type="Proteomes" id="UP000784294">
    <property type="component" value="Unassembled WGS sequence"/>
</dbReference>
<proteinExistence type="predicted"/>
<reference evidence="1" key="1">
    <citation type="submission" date="2018-11" db="EMBL/GenBank/DDBJ databases">
        <authorList>
            <consortium name="Pathogen Informatics"/>
        </authorList>
    </citation>
    <scope>NUCLEOTIDE SEQUENCE</scope>
</reference>
<comment type="caution">
    <text evidence="1">The sequence shown here is derived from an EMBL/GenBank/DDBJ whole genome shotgun (WGS) entry which is preliminary data.</text>
</comment>
<name>A0A3S4ZQ90_9PLAT</name>
<sequence>MASKAKFRQHVISIAIGAGFSDDGCLHSCSQACLELGRADADSWESVACRCTPRPRCEWYQPDDDPCWPGCRIGRRHDGKRWTIIDTFL</sequence>
<dbReference type="AlphaFoldDB" id="A0A3S4ZQ90"/>
<protein>
    <submittedName>
        <fullName evidence="1">Uncharacterized protein</fullName>
    </submittedName>
</protein>
<evidence type="ECO:0000313" key="1">
    <source>
        <dbReference type="EMBL" id="VEL17085.1"/>
    </source>
</evidence>
<accession>A0A3S4ZQ90</accession>
<organism evidence="1 2">
    <name type="scientific">Protopolystoma xenopodis</name>
    <dbReference type="NCBI Taxonomy" id="117903"/>
    <lineage>
        <taxon>Eukaryota</taxon>
        <taxon>Metazoa</taxon>
        <taxon>Spiralia</taxon>
        <taxon>Lophotrochozoa</taxon>
        <taxon>Platyhelminthes</taxon>
        <taxon>Monogenea</taxon>
        <taxon>Polyopisthocotylea</taxon>
        <taxon>Polystomatidea</taxon>
        <taxon>Polystomatidae</taxon>
        <taxon>Protopolystoma</taxon>
    </lineage>
</organism>
<dbReference type="EMBL" id="CAAALY010031020">
    <property type="protein sequence ID" value="VEL17085.1"/>
    <property type="molecule type" value="Genomic_DNA"/>
</dbReference>